<evidence type="ECO:0000256" key="7">
    <source>
        <dbReference type="SAM" id="MobiDB-lite"/>
    </source>
</evidence>
<dbReference type="Proteomes" id="UP000187059">
    <property type="component" value="Plasmid pPABY2"/>
</dbReference>
<dbReference type="InterPro" id="IPR016215">
    <property type="entry name" value="NTA_MOA"/>
</dbReference>
<keyword evidence="3" id="KW-0560">Oxidoreductase</keyword>
<dbReference type="Pfam" id="PF00296">
    <property type="entry name" value="Bac_luciferase"/>
    <property type="match status" value="1"/>
</dbReference>
<feature type="region of interest" description="Disordered" evidence="7">
    <location>
        <begin position="420"/>
        <end position="445"/>
    </location>
</feature>
<dbReference type="Gene3D" id="3.20.20.30">
    <property type="entry name" value="Luciferase-like domain"/>
    <property type="match status" value="1"/>
</dbReference>
<accession>A0A1P8UMG6</accession>
<dbReference type="PIRSF" id="PIRSF000337">
    <property type="entry name" value="NTA_MOA"/>
    <property type="match status" value="1"/>
</dbReference>
<geneLocation type="plasmid" evidence="10">
    <name>ppaby2</name>
</geneLocation>
<dbReference type="OrthoDB" id="9779442at2"/>
<keyword evidence="9" id="KW-0614">Plasmid</keyword>
<dbReference type="PANTHER" id="PTHR30011:SF16">
    <property type="entry name" value="C2H2 FINGER DOMAIN TRANSCRIPTION FACTOR (EUROFUNG)-RELATED"/>
    <property type="match status" value="1"/>
</dbReference>
<feature type="binding site" evidence="6">
    <location>
        <position position="142"/>
    </location>
    <ligand>
        <name>FMN</name>
        <dbReference type="ChEBI" id="CHEBI:58210"/>
    </ligand>
</feature>
<evidence type="ECO:0000256" key="1">
    <source>
        <dbReference type="ARBA" id="ARBA00022630"/>
    </source>
</evidence>
<evidence type="ECO:0000256" key="2">
    <source>
        <dbReference type="ARBA" id="ARBA00022643"/>
    </source>
</evidence>
<evidence type="ECO:0000256" key="5">
    <source>
        <dbReference type="ARBA" id="ARBA00033748"/>
    </source>
</evidence>
<organism evidence="9 10">
    <name type="scientific">Salipiger abyssi</name>
    <dbReference type="NCBI Taxonomy" id="1250539"/>
    <lineage>
        <taxon>Bacteria</taxon>
        <taxon>Pseudomonadati</taxon>
        <taxon>Pseudomonadota</taxon>
        <taxon>Alphaproteobacteria</taxon>
        <taxon>Rhodobacterales</taxon>
        <taxon>Roseobacteraceae</taxon>
        <taxon>Salipiger</taxon>
    </lineage>
</organism>
<feature type="compositionally biased region" description="Low complexity" evidence="7">
    <location>
        <begin position="432"/>
        <end position="445"/>
    </location>
</feature>
<evidence type="ECO:0000256" key="3">
    <source>
        <dbReference type="ARBA" id="ARBA00023002"/>
    </source>
</evidence>
<evidence type="ECO:0000313" key="10">
    <source>
        <dbReference type="Proteomes" id="UP000187059"/>
    </source>
</evidence>
<comment type="similarity">
    <text evidence="5">Belongs to the NtaA/SnaA/DszA monooxygenase family.</text>
</comment>
<evidence type="ECO:0000256" key="6">
    <source>
        <dbReference type="PIRSR" id="PIRSR000337-1"/>
    </source>
</evidence>
<dbReference type="GO" id="GO:0016705">
    <property type="term" value="F:oxidoreductase activity, acting on paired donors, with incorporation or reduction of molecular oxygen"/>
    <property type="evidence" value="ECO:0007669"/>
    <property type="project" value="InterPro"/>
</dbReference>
<keyword evidence="1 6" id="KW-0285">Flavoprotein</keyword>
<dbReference type="InterPro" id="IPR036661">
    <property type="entry name" value="Luciferase-like_sf"/>
</dbReference>
<dbReference type="SUPFAM" id="SSF51679">
    <property type="entry name" value="Bacterial luciferase-like"/>
    <property type="match status" value="1"/>
</dbReference>
<feature type="binding site" evidence="6">
    <location>
        <position position="217"/>
    </location>
    <ligand>
        <name>FMN</name>
        <dbReference type="ChEBI" id="CHEBI:58210"/>
    </ligand>
</feature>
<feature type="binding site" evidence="6">
    <location>
        <position position="92"/>
    </location>
    <ligand>
        <name>FMN</name>
        <dbReference type="ChEBI" id="CHEBI:58210"/>
    </ligand>
</feature>
<dbReference type="CDD" id="cd01095">
    <property type="entry name" value="Nitrilotriacetate_monoxgenase"/>
    <property type="match status" value="1"/>
</dbReference>
<sequence length="445" mass="47735">MSRKMHLALLTSGAGNHVAGWRMPDAEFGSENLDLITRAVQSAERGCFDIAFFADSLHGAPDAPAKNVTRLEPLTLLGALCTATSKIGLAATVSTTYSEPYNIARAFASLDRMSNGRAGWNVVTGASPEAAGNFGTDPFPDHAARYGRAREYLDVCKGLWDSWDDGAMVGDKQSGTYVDASKMHRLNHEGEHFSVRGPLNANRPPQGYPVILQAGASPSGLDFAARTADVVFASQQMLEDATVFSDKLRGLVEAAGRPRDALKILFGVMPVIGRTEEEAKEKVAALGALSDPDAAMRALCDRVGHDLTQCDLDAPLPELPETNMMQGHSVVLRKLAKTKNMTVRELRDYVGASSGHRLVMGTPDQIADDLALWFTSGAADGFMVLPAYLPGPVDDFVNEIIPRLQAKGLFRTAYEGSTLRDHLGLDRPPHPAQAAAPAREPVSAN</sequence>
<feature type="binding site" evidence="6">
    <location>
        <position position="55"/>
    </location>
    <ligand>
        <name>FMN</name>
        <dbReference type="ChEBI" id="CHEBI:58210"/>
    </ligand>
</feature>
<feature type="binding site" evidence="6">
    <location>
        <position position="146"/>
    </location>
    <ligand>
        <name>FMN</name>
        <dbReference type="ChEBI" id="CHEBI:58210"/>
    </ligand>
</feature>
<dbReference type="PANTHER" id="PTHR30011">
    <property type="entry name" value="ALKANESULFONATE MONOOXYGENASE-RELATED"/>
    <property type="match status" value="1"/>
</dbReference>
<dbReference type="GO" id="GO:0004497">
    <property type="term" value="F:monooxygenase activity"/>
    <property type="evidence" value="ECO:0007669"/>
    <property type="project" value="UniProtKB-KW"/>
</dbReference>
<keyword evidence="2 6" id="KW-0288">FMN</keyword>
<dbReference type="NCBIfam" id="TIGR03860">
    <property type="entry name" value="FMN_nitrolo"/>
    <property type="match status" value="1"/>
</dbReference>
<proteinExistence type="inferred from homology"/>
<reference evidence="9 10" key="1">
    <citation type="submission" date="2016-04" db="EMBL/GenBank/DDBJ databases">
        <title>Deep-sea bacteria in the southern Pacific.</title>
        <authorList>
            <person name="Tang K."/>
        </authorList>
    </citation>
    <scope>NUCLEOTIDE SEQUENCE [LARGE SCALE GENOMIC DNA]</scope>
    <source>
        <strain evidence="9 10">JLT2014</strain>
        <plasmid evidence="10">ppaby2</plasmid>
    </source>
</reference>
<dbReference type="KEGG" id="paby:Ga0080574_TMP252"/>
<evidence type="ECO:0000313" key="9">
    <source>
        <dbReference type="EMBL" id="APZ50586.1"/>
    </source>
</evidence>
<keyword evidence="10" id="KW-1185">Reference proteome</keyword>
<gene>
    <name evidence="9" type="ORF">Ga0080574_TMP252</name>
</gene>
<feature type="domain" description="Luciferase-like" evidence="8">
    <location>
        <begin position="26"/>
        <end position="378"/>
    </location>
</feature>
<keyword evidence="4 9" id="KW-0503">Monooxygenase</keyword>
<protein>
    <submittedName>
        <fullName evidence="9">FMN-dependent oxidoreductase, nitrilotriacetate monooxygenase family</fullName>
    </submittedName>
</protein>
<dbReference type="AlphaFoldDB" id="A0A1P8UMG6"/>
<dbReference type="InterPro" id="IPR051260">
    <property type="entry name" value="Diverse_substr_monoxygenases"/>
</dbReference>
<dbReference type="InterPro" id="IPR011251">
    <property type="entry name" value="Luciferase-like_dom"/>
</dbReference>
<dbReference type="EMBL" id="CP015090">
    <property type="protein sequence ID" value="APZ50586.1"/>
    <property type="molecule type" value="Genomic_DNA"/>
</dbReference>
<name>A0A1P8UMG6_9RHOB</name>
<evidence type="ECO:0000259" key="8">
    <source>
        <dbReference type="Pfam" id="PF00296"/>
    </source>
</evidence>
<evidence type="ECO:0000256" key="4">
    <source>
        <dbReference type="ARBA" id="ARBA00023033"/>
    </source>
</evidence>
<feature type="compositionally biased region" description="Basic and acidic residues" evidence="7">
    <location>
        <begin position="420"/>
        <end position="429"/>
    </location>
</feature>
<dbReference type="RefSeq" id="WP_076694380.1">
    <property type="nucleotide sequence ID" value="NZ_CP015090.1"/>
</dbReference>